<evidence type="ECO:0000313" key="1">
    <source>
        <dbReference type="EMBL" id="MBM3275540.1"/>
    </source>
</evidence>
<evidence type="ECO:0000313" key="2">
    <source>
        <dbReference type="Proteomes" id="UP000703893"/>
    </source>
</evidence>
<gene>
    <name evidence="1" type="ORF">FJZ00_10320</name>
</gene>
<organism evidence="1 2">
    <name type="scientific">Candidatus Tanganyikabacteria bacterium</name>
    <dbReference type="NCBI Taxonomy" id="2961651"/>
    <lineage>
        <taxon>Bacteria</taxon>
        <taxon>Bacillati</taxon>
        <taxon>Candidatus Sericytochromatia</taxon>
        <taxon>Candidatus Tanganyikabacteria</taxon>
    </lineage>
</organism>
<reference evidence="1 2" key="1">
    <citation type="submission" date="2019-03" db="EMBL/GenBank/DDBJ databases">
        <title>Lake Tanganyika Metagenome-Assembled Genomes (MAGs).</title>
        <authorList>
            <person name="Tran P."/>
        </authorList>
    </citation>
    <scope>NUCLEOTIDE SEQUENCE [LARGE SCALE GENOMIC DNA]</scope>
    <source>
        <strain evidence="1">K_DeepCast_65m_m2_236</strain>
    </source>
</reference>
<dbReference type="Proteomes" id="UP000703893">
    <property type="component" value="Unassembled WGS sequence"/>
</dbReference>
<accession>A0A938BNV1</accession>
<dbReference type="EMBL" id="VGJX01000618">
    <property type="protein sequence ID" value="MBM3275540.1"/>
    <property type="molecule type" value="Genomic_DNA"/>
</dbReference>
<sequence length="77" mass="8878">MNSAVFEAIVDHNDPAHHDKLERLHHDLVNWARRVRAARLEREETILRPGVIRLRFYPVGAPLPPVVARDQLVLSRA</sequence>
<comment type="caution">
    <text evidence="1">The sequence shown here is derived from an EMBL/GenBank/DDBJ whole genome shotgun (WGS) entry which is preliminary data.</text>
</comment>
<proteinExistence type="predicted"/>
<protein>
    <submittedName>
        <fullName evidence="1">Uncharacterized protein</fullName>
    </submittedName>
</protein>
<name>A0A938BNV1_9BACT</name>
<dbReference type="AlphaFoldDB" id="A0A938BNV1"/>